<keyword evidence="3 11" id="KW-0548">Nucleotidyltransferase</keyword>
<reference evidence="11" key="1">
    <citation type="submission" date="2021-01" db="EMBL/GenBank/DDBJ databases">
        <title>Modified the classification status of verrucomicrobia.</title>
        <authorList>
            <person name="Feng X."/>
        </authorList>
    </citation>
    <scope>NUCLEOTIDE SEQUENCE</scope>
    <source>
        <strain evidence="11">KCTC 13126</strain>
    </source>
</reference>
<keyword evidence="6" id="KW-0067">ATP-binding</keyword>
<evidence type="ECO:0000256" key="5">
    <source>
        <dbReference type="ARBA" id="ARBA00022741"/>
    </source>
</evidence>
<evidence type="ECO:0000256" key="9">
    <source>
        <dbReference type="RuleBase" id="RU003953"/>
    </source>
</evidence>
<comment type="caution">
    <text evidence="11">The sequence shown here is derived from an EMBL/GenBank/DDBJ whole genome shotgun (WGS) entry which is preliminary data.</text>
</comment>
<protein>
    <submittedName>
        <fullName evidence="11">Polynucleotide adenylyltransferase</fullName>
    </submittedName>
</protein>
<evidence type="ECO:0000313" key="12">
    <source>
        <dbReference type="Proteomes" id="UP000617628"/>
    </source>
</evidence>
<dbReference type="InterPro" id="IPR050124">
    <property type="entry name" value="tRNA_CCA-adding_enzyme"/>
</dbReference>
<evidence type="ECO:0000256" key="4">
    <source>
        <dbReference type="ARBA" id="ARBA00022723"/>
    </source>
</evidence>
<dbReference type="SUPFAM" id="SSF81891">
    <property type="entry name" value="Poly A polymerase C-terminal region-like"/>
    <property type="match status" value="1"/>
</dbReference>
<dbReference type="SUPFAM" id="SSF81301">
    <property type="entry name" value="Nucleotidyltransferase"/>
    <property type="match status" value="1"/>
</dbReference>
<dbReference type="CDD" id="cd05398">
    <property type="entry name" value="NT_ClassII-CCAase"/>
    <property type="match status" value="1"/>
</dbReference>
<feature type="domain" description="Poly A polymerase head" evidence="10">
    <location>
        <begin position="30"/>
        <end position="157"/>
    </location>
</feature>
<accession>A0A934VSF4</accession>
<dbReference type="RefSeq" id="WP_200359265.1">
    <property type="nucleotide sequence ID" value="NZ_JAENIL010000084.1"/>
</dbReference>
<dbReference type="PANTHER" id="PTHR47545:SF1">
    <property type="entry name" value="MULTIFUNCTIONAL CCA PROTEIN"/>
    <property type="match status" value="1"/>
</dbReference>
<keyword evidence="2" id="KW-0819">tRNA processing</keyword>
<dbReference type="InterPro" id="IPR043519">
    <property type="entry name" value="NT_sf"/>
</dbReference>
<dbReference type="Gene3D" id="1.10.3090.10">
    <property type="entry name" value="cca-adding enzyme, domain 2"/>
    <property type="match status" value="1"/>
</dbReference>
<dbReference type="InterPro" id="IPR002646">
    <property type="entry name" value="PolA_pol_head_dom"/>
</dbReference>
<evidence type="ECO:0000256" key="8">
    <source>
        <dbReference type="ARBA" id="ARBA00022884"/>
    </source>
</evidence>
<keyword evidence="4" id="KW-0479">Metal-binding</keyword>
<dbReference type="AlphaFoldDB" id="A0A934VSF4"/>
<keyword evidence="5" id="KW-0547">Nucleotide-binding</keyword>
<evidence type="ECO:0000256" key="6">
    <source>
        <dbReference type="ARBA" id="ARBA00022840"/>
    </source>
</evidence>
<dbReference type="PANTHER" id="PTHR47545">
    <property type="entry name" value="MULTIFUNCTIONAL CCA PROTEIN"/>
    <property type="match status" value="1"/>
</dbReference>
<evidence type="ECO:0000256" key="2">
    <source>
        <dbReference type="ARBA" id="ARBA00022694"/>
    </source>
</evidence>
<dbReference type="Pfam" id="PF01743">
    <property type="entry name" value="PolyA_pol"/>
    <property type="match status" value="1"/>
</dbReference>
<dbReference type="GO" id="GO:0003723">
    <property type="term" value="F:RNA binding"/>
    <property type="evidence" value="ECO:0007669"/>
    <property type="project" value="UniProtKB-KW"/>
</dbReference>
<keyword evidence="1 9" id="KW-0808">Transferase</keyword>
<name>A0A934VSF4_9BACT</name>
<organism evidence="11 12">
    <name type="scientific">Pelagicoccus mobilis</name>
    <dbReference type="NCBI Taxonomy" id="415221"/>
    <lineage>
        <taxon>Bacteria</taxon>
        <taxon>Pseudomonadati</taxon>
        <taxon>Verrucomicrobiota</taxon>
        <taxon>Opitutia</taxon>
        <taxon>Puniceicoccales</taxon>
        <taxon>Pelagicoccaceae</taxon>
        <taxon>Pelagicoccus</taxon>
    </lineage>
</organism>
<evidence type="ECO:0000256" key="3">
    <source>
        <dbReference type="ARBA" id="ARBA00022695"/>
    </source>
</evidence>
<proteinExistence type="inferred from homology"/>
<evidence type="ECO:0000313" key="11">
    <source>
        <dbReference type="EMBL" id="MBK1880372.1"/>
    </source>
</evidence>
<sequence>MQPTRKSLHIAIPSPLKRALLALESAGGTCRIVGGSVRDALLGLKPKDFDVEVYGLDLETIAKTLNPLGRTDLVGKAFAVVKLWTHGEEYDFAIPRRESKSGTGHRGFTIEADANLSEEVALERRDFTINALLYDHSSEEVIDYFGGLEDLERRILRHISPAFKEDPLRVLRGMQFAGRFEMELDDETAKLCREVGPEFWTLAQERIWTEWEKWAQKSKSLSHGMRALEKSGWIRYFPQLNALRNLPQDPEWHPEGDAWTHTLHCLDALIRETDWAELSEAEKTPLAFGVLCHDLGKTRCTRWALKRGAKHWISPGHDTQSIWLAEQFFDSMRSPHEVRDKVMRLVGNHHFLNTVPKGGHSDASLRRLAKRLAPATTHELVYVMIADHRGRPPLVSEAQDERIANFKIRIQELDLESSAPEPVLLGRHLIARGMKPGPEFKPVLDAAYDAQLEGTITDEESATQWLDTYFKGVES</sequence>
<dbReference type="Gene3D" id="3.30.460.10">
    <property type="entry name" value="Beta Polymerase, domain 2"/>
    <property type="match status" value="1"/>
</dbReference>
<keyword evidence="7" id="KW-0460">Magnesium</keyword>
<evidence type="ECO:0000259" key="10">
    <source>
        <dbReference type="Pfam" id="PF01743"/>
    </source>
</evidence>
<gene>
    <name evidence="11" type="ORF">JIN87_26035</name>
</gene>
<dbReference type="GO" id="GO:0005524">
    <property type="term" value="F:ATP binding"/>
    <property type="evidence" value="ECO:0007669"/>
    <property type="project" value="UniProtKB-KW"/>
</dbReference>
<evidence type="ECO:0000256" key="1">
    <source>
        <dbReference type="ARBA" id="ARBA00022679"/>
    </source>
</evidence>
<dbReference type="Proteomes" id="UP000617628">
    <property type="component" value="Unassembled WGS sequence"/>
</dbReference>
<comment type="similarity">
    <text evidence="9">Belongs to the tRNA nucleotidyltransferase/poly(A) polymerase family.</text>
</comment>
<dbReference type="GO" id="GO:0016779">
    <property type="term" value="F:nucleotidyltransferase activity"/>
    <property type="evidence" value="ECO:0007669"/>
    <property type="project" value="UniProtKB-KW"/>
</dbReference>
<dbReference type="GO" id="GO:0046872">
    <property type="term" value="F:metal ion binding"/>
    <property type="evidence" value="ECO:0007669"/>
    <property type="project" value="UniProtKB-KW"/>
</dbReference>
<keyword evidence="12" id="KW-1185">Reference proteome</keyword>
<dbReference type="GO" id="GO:0008033">
    <property type="term" value="P:tRNA processing"/>
    <property type="evidence" value="ECO:0007669"/>
    <property type="project" value="UniProtKB-KW"/>
</dbReference>
<dbReference type="EMBL" id="JAENIL010000084">
    <property type="protein sequence ID" value="MBK1880372.1"/>
    <property type="molecule type" value="Genomic_DNA"/>
</dbReference>
<keyword evidence="8 9" id="KW-0694">RNA-binding</keyword>
<evidence type="ECO:0000256" key="7">
    <source>
        <dbReference type="ARBA" id="ARBA00022842"/>
    </source>
</evidence>